<dbReference type="EnsemblMetazoa" id="ACOM040548-RA">
    <property type="protein sequence ID" value="ACOM040548-PA.1"/>
    <property type="gene ID" value="ACOM040548"/>
</dbReference>
<accession>A0A8W7Q052</accession>
<sequence>MLPSHGDYLHDLSPGQSGAHTGLTHALWASAFASSSSAGACSFASAAAAAAAAAASAAAAAALASASAQHVVQGLRILKRFGFSLGSALPFLAVALPPALLGAEDGVPPPPPPPSHNLEHVRTDGHARLDDKFDKADLRFGHERVVPVAQRAEREAELPLQVALAEELLQQQHRPLVVDVPPLGRVRNITTVQHQRQGFRFVHLRFGQRQQVAHVLQLLKVEGHVGREHHVDDERAQLAELVPRQILQHVAVVLLEHAERRTDVVVLEHGPIVVQHRRVRAGHHVEVVGRPRVLVVVDQRCQQRGEDLQIGQPVHQAGLAEHVVYGLCDVGGVQVVVVRVAEPAVALLDARQKGFERGGRHLELVYHAVPVQQIVPEILDRLAVAGLRQREHIERPVVEGLVNWKDQEVESLYETCV</sequence>
<name>A0A8W7Q052_ANOCL</name>
<proteinExistence type="predicted"/>
<reference evidence="1" key="1">
    <citation type="submission" date="2022-08" db="UniProtKB">
        <authorList>
            <consortium name="EnsemblMetazoa"/>
        </authorList>
    </citation>
    <scope>IDENTIFICATION</scope>
</reference>
<dbReference type="AlphaFoldDB" id="A0A8W7Q052"/>
<organism evidence="1">
    <name type="scientific">Anopheles coluzzii</name>
    <name type="common">African malaria mosquito</name>
    <dbReference type="NCBI Taxonomy" id="1518534"/>
    <lineage>
        <taxon>Eukaryota</taxon>
        <taxon>Metazoa</taxon>
        <taxon>Ecdysozoa</taxon>
        <taxon>Arthropoda</taxon>
        <taxon>Hexapoda</taxon>
        <taxon>Insecta</taxon>
        <taxon>Pterygota</taxon>
        <taxon>Neoptera</taxon>
        <taxon>Endopterygota</taxon>
        <taxon>Diptera</taxon>
        <taxon>Nematocera</taxon>
        <taxon>Culicoidea</taxon>
        <taxon>Culicidae</taxon>
        <taxon>Anophelinae</taxon>
        <taxon>Anopheles</taxon>
    </lineage>
</organism>
<protein>
    <submittedName>
        <fullName evidence="1">Uncharacterized protein</fullName>
    </submittedName>
</protein>
<evidence type="ECO:0000313" key="1">
    <source>
        <dbReference type="EnsemblMetazoa" id="ACOM040548-PA.1"/>
    </source>
</evidence>
<dbReference type="Proteomes" id="UP000075882">
    <property type="component" value="Unassembled WGS sequence"/>
</dbReference>